<dbReference type="GO" id="GO:0005886">
    <property type="term" value="C:plasma membrane"/>
    <property type="evidence" value="ECO:0007669"/>
    <property type="project" value="UniProtKB-SubCell"/>
</dbReference>
<evidence type="ECO:0000313" key="9">
    <source>
        <dbReference type="EMBL" id="SEF38988.1"/>
    </source>
</evidence>
<dbReference type="InterPro" id="IPR000715">
    <property type="entry name" value="Glycosyl_transferase_4"/>
</dbReference>
<dbReference type="OrthoDB" id="9805475at2"/>
<dbReference type="PROSITE" id="PS01348">
    <property type="entry name" value="MRAY_2"/>
    <property type="match status" value="1"/>
</dbReference>
<reference evidence="10" key="1">
    <citation type="submission" date="2016-10" db="EMBL/GenBank/DDBJ databases">
        <authorList>
            <person name="Varghese N."/>
            <person name="Submissions S."/>
        </authorList>
    </citation>
    <scope>NUCLEOTIDE SEQUENCE [LARGE SCALE GENOMIC DNA]</scope>
    <source>
        <strain evidence="10">DSM 5463</strain>
    </source>
</reference>
<feature type="transmembrane region" description="Helical" evidence="8">
    <location>
        <begin position="208"/>
        <end position="227"/>
    </location>
</feature>
<dbReference type="CDD" id="cd06853">
    <property type="entry name" value="GT_WecA_like"/>
    <property type="match status" value="1"/>
</dbReference>
<evidence type="ECO:0000256" key="1">
    <source>
        <dbReference type="ARBA" id="ARBA00004651"/>
    </source>
</evidence>
<dbReference type="GO" id="GO:0009103">
    <property type="term" value="P:lipopolysaccharide biosynthetic process"/>
    <property type="evidence" value="ECO:0007669"/>
    <property type="project" value="TreeGrafter"/>
</dbReference>
<keyword evidence="6 8" id="KW-0472">Membrane</keyword>
<dbReference type="AlphaFoldDB" id="A0A1H5RMM8"/>
<dbReference type="GO" id="GO:0046872">
    <property type="term" value="F:metal ion binding"/>
    <property type="evidence" value="ECO:0007669"/>
    <property type="project" value="UniProtKB-KW"/>
</dbReference>
<keyword evidence="7" id="KW-0479">Metal-binding</keyword>
<comment type="subcellular location">
    <subcellularLocation>
        <location evidence="1">Cell membrane</location>
        <topology evidence="1">Multi-pass membrane protein</topology>
    </subcellularLocation>
</comment>
<dbReference type="GO" id="GO:0071555">
    <property type="term" value="P:cell wall organization"/>
    <property type="evidence" value="ECO:0007669"/>
    <property type="project" value="TreeGrafter"/>
</dbReference>
<dbReference type="RefSeq" id="WP_103895120.1">
    <property type="nucleotide sequence ID" value="NZ_FNUK01000001.1"/>
</dbReference>
<dbReference type="GO" id="GO:0044038">
    <property type="term" value="P:cell wall macromolecule biosynthetic process"/>
    <property type="evidence" value="ECO:0007669"/>
    <property type="project" value="TreeGrafter"/>
</dbReference>
<keyword evidence="5 8" id="KW-1133">Transmembrane helix</keyword>
<keyword evidence="10" id="KW-1185">Reference proteome</keyword>
<evidence type="ECO:0000256" key="4">
    <source>
        <dbReference type="ARBA" id="ARBA00022692"/>
    </source>
</evidence>
<feature type="transmembrane region" description="Helical" evidence="8">
    <location>
        <begin position="100"/>
        <end position="120"/>
    </location>
</feature>
<evidence type="ECO:0000256" key="8">
    <source>
        <dbReference type="SAM" id="Phobius"/>
    </source>
</evidence>
<feature type="transmembrane region" description="Helical" evidence="8">
    <location>
        <begin position="233"/>
        <end position="257"/>
    </location>
</feature>
<keyword evidence="3 9" id="KW-0808">Transferase</keyword>
<dbReference type="GO" id="GO:0016780">
    <property type="term" value="F:phosphotransferase activity, for other substituted phosphate groups"/>
    <property type="evidence" value="ECO:0007669"/>
    <property type="project" value="InterPro"/>
</dbReference>
<feature type="transmembrane region" description="Helical" evidence="8">
    <location>
        <begin position="46"/>
        <end position="65"/>
    </location>
</feature>
<evidence type="ECO:0000256" key="2">
    <source>
        <dbReference type="ARBA" id="ARBA00022475"/>
    </source>
</evidence>
<comment type="cofactor">
    <cofactor evidence="7">
        <name>Mg(2+)</name>
        <dbReference type="ChEBI" id="CHEBI:18420"/>
    </cofactor>
</comment>
<evidence type="ECO:0000256" key="6">
    <source>
        <dbReference type="ARBA" id="ARBA00023136"/>
    </source>
</evidence>
<feature type="binding site" evidence="7">
    <location>
        <position position="212"/>
    </location>
    <ligand>
        <name>Mg(2+)</name>
        <dbReference type="ChEBI" id="CHEBI:18420"/>
    </ligand>
</feature>
<keyword evidence="7" id="KW-0460">Magnesium</keyword>
<feature type="transmembrane region" description="Helical" evidence="8">
    <location>
        <begin position="160"/>
        <end position="178"/>
    </location>
</feature>
<feature type="transmembrane region" description="Helical" evidence="8">
    <location>
        <begin position="315"/>
        <end position="335"/>
    </location>
</feature>
<feature type="transmembrane region" description="Helical" evidence="8">
    <location>
        <begin position="71"/>
        <end position="88"/>
    </location>
</feature>
<evidence type="ECO:0000313" key="10">
    <source>
        <dbReference type="Proteomes" id="UP000242850"/>
    </source>
</evidence>
<evidence type="ECO:0000256" key="5">
    <source>
        <dbReference type="ARBA" id="ARBA00022989"/>
    </source>
</evidence>
<evidence type="ECO:0000256" key="7">
    <source>
        <dbReference type="PIRSR" id="PIRSR600715-1"/>
    </source>
</evidence>
<accession>A0A1H5RMM8</accession>
<gene>
    <name evidence="9" type="ORF">SAMN05660865_00085</name>
</gene>
<dbReference type="PANTHER" id="PTHR22926">
    <property type="entry name" value="PHOSPHO-N-ACETYLMURAMOYL-PENTAPEPTIDE-TRANSFERASE"/>
    <property type="match status" value="1"/>
</dbReference>
<dbReference type="EMBL" id="FNUK01000001">
    <property type="protein sequence ID" value="SEF38988.1"/>
    <property type="molecule type" value="Genomic_DNA"/>
</dbReference>
<name>A0A1H5RMM8_9CLOT</name>
<feature type="transmembrane region" description="Helical" evidence="8">
    <location>
        <begin position="6"/>
        <end position="26"/>
    </location>
</feature>
<evidence type="ECO:0000256" key="3">
    <source>
        <dbReference type="ARBA" id="ARBA00022679"/>
    </source>
</evidence>
<keyword evidence="2" id="KW-1003">Cell membrane</keyword>
<proteinExistence type="predicted"/>
<organism evidence="9 10">
    <name type="scientific">Caloramator fervidus</name>
    <dbReference type="NCBI Taxonomy" id="29344"/>
    <lineage>
        <taxon>Bacteria</taxon>
        <taxon>Bacillati</taxon>
        <taxon>Bacillota</taxon>
        <taxon>Clostridia</taxon>
        <taxon>Eubacteriales</taxon>
        <taxon>Clostridiaceae</taxon>
        <taxon>Caloramator</taxon>
    </lineage>
</organism>
<feature type="transmembrane region" description="Helical" evidence="8">
    <location>
        <begin position="132"/>
        <end position="153"/>
    </location>
</feature>
<dbReference type="Pfam" id="PF00953">
    <property type="entry name" value="Glycos_transf_4"/>
    <property type="match status" value="1"/>
</dbReference>
<protein>
    <submittedName>
        <fullName evidence="9">UDP-GlcNAc:undecaprenyl-phosphate GlcNAc-1-phosphate transferase</fullName>
    </submittedName>
</protein>
<keyword evidence="4 8" id="KW-0812">Transmembrane</keyword>
<feature type="binding site" evidence="7">
    <location>
        <position position="152"/>
    </location>
    <ligand>
        <name>Mg(2+)</name>
        <dbReference type="ChEBI" id="CHEBI:18420"/>
    </ligand>
</feature>
<feature type="transmembrane region" description="Helical" evidence="8">
    <location>
        <begin position="288"/>
        <end position="309"/>
    </location>
</feature>
<dbReference type="PANTHER" id="PTHR22926:SF3">
    <property type="entry name" value="UNDECAPRENYL-PHOSPHATE ALPHA-N-ACETYLGLUCOSAMINYL 1-PHOSPHATE TRANSFERASE"/>
    <property type="match status" value="1"/>
</dbReference>
<sequence>MIIYFLVFLLSFIFSFILTPFVRKFAFKINAIDIPKDERRIHKEPIPRIGGLAILISFIACIFIFSLFQKQIIGISVGAFIIFLGGFLDDLYSLTPKQKILFQIIAALILIAFDVSIKYITIPFDLNESLFIGKFGILLTIIWVVGVTNAMNLIDGLDGLAAGICFISSMFLFFISIISKRYTAIFLTLILAGSSLGFLPYNFNPASIFLGDCGAQLLGFLLSAISIQGAIKSVAFVIIVPILILALPIYDTLFAIIRRKINKRPISEADKGHIHHKLLDMGLSQKQAVLVMYFISFIFGIASVLVMILTPRKSLSVFIIIFSVSLAFAIEFGLLSKE</sequence>
<feature type="transmembrane region" description="Helical" evidence="8">
    <location>
        <begin position="184"/>
        <end position="201"/>
    </location>
</feature>
<dbReference type="InterPro" id="IPR018480">
    <property type="entry name" value="PNAcMuramoyl-5peptid_Trfase_CS"/>
</dbReference>
<dbReference type="Proteomes" id="UP000242850">
    <property type="component" value="Unassembled WGS sequence"/>
</dbReference>